<proteinExistence type="predicted"/>
<reference evidence="2" key="1">
    <citation type="submission" date="2016-10" db="EMBL/GenBank/DDBJ databases">
        <authorList>
            <person name="Varghese N."/>
            <person name="Submissions S."/>
        </authorList>
    </citation>
    <scope>NUCLEOTIDE SEQUENCE [LARGE SCALE GENOMIC DNA]</scope>
    <source>
        <strain evidence="2">DSM 45789</strain>
    </source>
</reference>
<accession>A0A1I6T0W4</accession>
<keyword evidence="2" id="KW-1185">Reference proteome</keyword>
<sequence>MNTSLEEIDGYLQDNQELITELKRHKTLGYRNMVRNLKYERSVLPFGHL</sequence>
<dbReference type="Proteomes" id="UP000198660">
    <property type="component" value="Unassembled WGS sequence"/>
</dbReference>
<dbReference type="EMBL" id="FPAA01000008">
    <property type="protein sequence ID" value="SFS82905.1"/>
    <property type="molecule type" value="Genomic_DNA"/>
</dbReference>
<evidence type="ECO:0000313" key="2">
    <source>
        <dbReference type="Proteomes" id="UP000198660"/>
    </source>
</evidence>
<name>A0A1I6T0W4_9BACL</name>
<organism evidence="1 2">
    <name type="scientific">Marininema halotolerans</name>
    <dbReference type="NCBI Taxonomy" id="1155944"/>
    <lineage>
        <taxon>Bacteria</taxon>
        <taxon>Bacillati</taxon>
        <taxon>Bacillota</taxon>
        <taxon>Bacilli</taxon>
        <taxon>Bacillales</taxon>
        <taxon>Thermoactinomycetaceae</taxon>
        <taxon>Marininema</taxon>
    </lineage>
</organism>
<gene>
    <name evidence="1" type="ORF">SAMN05444972_108190</name>
</gene>
<evidence type="ECO:0000313" key="1">
    <source>
        <dbReference type="EMBL" id="SFS82905.1"/>
    </source>
</evidence>
<dbReference type="AlphaFoldDB" id="A0A1I6T0W4"/>
<protein>
    <submittedName>
        <fullName evidence="1">Uncharacterized protein</fullName>
    </submittedName>
</protein>